<sequence length="175" mass="19892">MLNVVKMNSTIAEKIEIDPYVPVKIRWGQWNLVKEPTIYWRTGDFKNSLIEIGIASKSGVIRSFTIVHSKDIFLDSTHIEFTKSYVEGTPMFDLSNWPESGRLDESGIVEIHYNEGELTVILSKNTVTTKIVSGRIYFGLDTNSNVCAIGICEFSDMEKVQISDTLKYMKDQNKV</sequence>
<organism evidence="1 2">
    <name type="scientific">Clostridium zeae</name>
    <dbReference type="NCBI Taxonomy" id="2759022"/>
    <lineage>
        <taxon>Bacteria</taxon>
        <taxon>Bacillati</taxon>
        <taxon>Bacillota</taxon>
        <taxon>Clostridia</taxon>
        <taxon>Eubacteriales</taxon>
        <taxon>Clostridiaceae</taxon>
        <taxon>Clostridium</taxon>
    </lineage>
</organism>
<comment type="caution">
    <text evidence="1">The sequence shown here is derived from an EMBL/GenBank/DDBJ whole genome shotgun (WGS) entry which is preliminary data.</text>
</comment>
<dbReference type="Proteomes" id="UP000663802">
    <property type="component" value="Unassembled WGS sequence"/>
</dbReference>
<dbReference type="EMBL" id="BMBA01000002">
    <property type="protein sequence ID" value="GFZ32148.1"/>
    <property type="molecule type" value="Genomic_DNA"/>
</dbReference>
<name>A0ABQ1ECC2_9CLOT</name>
<accession>A0ABQ1ECC2</accession>
<protein>
    <submittedName>
        <fullName evidence="1">Uncharacterized protein</fullName>
    </submittedName>
</protein>
<dbReference type="RefSeq" id="WP_206870415.1">
    <property type="nucleotide sequence ID" value="NZ_BMBA01000002.1"/>
</dbReference>
<proteinExistence type="predicted"/>
<evidence type="ECO:0000313" key="1">
    <source>
        <dbReference type="EMBL" id="GFZ32148.1"/>
    </source>
</evidence>
<evidence type="ECO:0000313" key="2">
    <source>
        <dbReference type="Proteomes" id="UP000663802"/>
    </source>
</evidence>
<reference evidence="1 2" key="1">
    <citation type="journal article" date="2021" name="Int. J. Syst. Evol. Microbiol.">
        <title>Clostridium zeae sp. nov., isolated from corn silage.</title>
        <authorList>
            <person name="Kobayashi H."/>
            <person name="Tanizawa Y."/>
            <person name="Yagura M."/>
            <person name="Sakamoto M."/>
            <person name="Ohkuma M."/>
            <person name="Tohno M."/>
        </authorList>
    </citation>
    <scope>NUCLEOTIDE SEQUENCE [LARGE SCALE GENOMIC DNA]</scope>
    <source>
        <strain evidence="1 2">CSC2</strain>
    </source>
</reference>
<gene>
    <name evidence="1" type="ORF">CSC2_26740</name>
</gene>
<keyword evidence="2" id="KW-1185">Reference proteome</keyword>